<feature type="domain" description="HAMP" evidence="6">
    <location>
        <begin position="337"/>
        <end position="390"/>
    </location>
</feature>
<evidence type="ECO:0000256" key="3">
    <source>
        <dbReference type="PROSITE-ProRule" id="PRU00284"/>
    </source>
</evidence>
<proteinExistence type="inferred from homology"/>
<feature type="transmembrane region" description="Helical" evidence="4">
    <location>
        <begin position="311"/>
        <end position="336"/>
    </location>
</feature>
<keyword evidence="4" id="KW-0812">Transmembrane</keyword>
<dbReference type="Pfam" id="PF00015">
    <property type="entry name" value="MCPsignal"/>
    <property type="match status" value="1"/>
</dbReference>
<keyword evidence="4" id="KW-1133">Transmembrane helix</keyword>
<dbReference type="PANTHER" id="PTHR32089">
    <property type="entry name" value="METHYL-ACCEPTING CHEMOTAXIS PROTEIN MCPB"/>
    <property type="match status" value="1"/>
</dbReference>
<dbReference type="RefSeq" id="WP_211854768.1">
    <property type="nucleotide sequence ID" value="NZ_JAAGBB010000028.1"/>
</dbReference>
<evidence type="ECO:0000313" key="8">
    <source>
        <dbReference type="Proteomes" id="UP001196870"/>
    </source>
</evidence>
<evidence type="ECO:0000256" key="4">
    <source>
        <dbReference type="SAM" id="Phobius"/>
    </source>
</evidence>
<dbReference type="InterPro" id="IPR003660">
    <property type="entry name" value="HAMP_dom"/>
</dbReference>
<evidence type="ECO:0000313" key="7">
    <source>
        <dbReference type="EMBL" id="MBR0666990.1"/>
    </source>
</evidence>
<dbReference type="InterPro" id="IPR004089">
    <property type="entry name" value="MCPsignal_dom"/>
</dbReference>
<evidence type="ECO:0000256" key="1">
    <source>
        <dbReference type="ARBA" id="ARBA00023224"/>
    </source>
</evidence>
<dbReference type="Pfam" id="PF00672">
    <property type="entry name" value="HAMP"/>
    <property type="match status" value="1"/>
</dbReference>
<dbReference type="CDD" id="cd06225">
    <property type="entry name" value="HAMP"/>
    <property type="match status" value="1"/>
</dbReference>
<dbReference type="EMBL" id="JAAGBB010000028">
    <property type="protein sequence ID" value="MBR0666990.1"/>
    <property type="molecule type" value="Genomic_DNA"/>
</dbReference>
<dbReference type="SMART" id="SM00304">
    <property type="entry name" value="HAMP"/>
    <property type="match status" value="1"/>
</dbReference>
<keyword evidence="4" id="KW-0472">Membrane</keyword>
<dbReference type="SMART" id="SM00283">
    <property type="entry name" value="MA"/>
    <property type="match status" value="1"/>
</dbReference>
<dbReference type="Gene3D" id="1.10.287.950">
    <property type="entry name" value="Methyl-accepting chemotaxis protein"/>
    <property type="match status" value="1"/>
</dbReference>
<reference evidence="8" key="1">
    <citation type="journal article" date="2021" name="Syst. Appl. Microbiol.">
        <title>Roseomonas hellenica sp. nov., isolated from roots of wild-growing Alkanna tinctoria.</title>
        <authorList>
            <person name="Rat A."/>
            <person name="Naranjo H.D."/>
            <person name="Lebbe L."/>
            <person name="Cnockaert M."/>
            <person name="Krigas N."/>
            <person name="Grigoriadou K."/>
            <person name="Maloupa E."/>
            <person name="Willems A."/>
        </authorList>
    </citation>
    <scope>NUCLEOTIDE SEQUENCE [LARGE SCALE GENOMIC DNA]</scope>
    <source>
        <strain evidence="8">LMG 31523</strain>
    </source>
</reference>
<organism evidence="7 8">
    <name type="scientific">Plastoroseomonas hellenica</name>
    <dbReference type="NCBI Taxonomy" id="2687306"/>
    <lineage>
        <taxon>Bacteria</taxon>
        <taxon>Pseudomonadati</taxon>
        <taxon>Pseudomonadota</taxon>
        <taxon>Alphaproteobacteria</taxon>
        <taxon>Acetobacterales</taxon>
        <taxon>Acetobacteraceae</taxon>
        <taxon>Plastoroseomonas</taxon>
    </lineage>
</organism>
<comment type="caution">
    <text evidence="7">The sequence shown here is derived from an EMBL/GenBank/DDBJ whole genome shotgun (WGS) entry which is preliminary data.</text>
</comment>
<dbReference type="Gene3D" id="6.10.340.10">
    <property type="match status" value="1"/>
</dbReference>
<sequence length="686" mass="71064">MRITKILLIGFAVVAVPGLLSSGWIAWNAWQGLERARGAEAAADALRASMQAQTLFAVESGELNNAALTRRADAELLRQTAARTNQRIQDAMRSATEAGLAVPDRGLIAGLDALRQRIAASATGSGAPDIELSQAVVRVRREAVTSLDRISVDADRRIQELQPAIAPLAHAAWQIMRARDEAGQRSLMINPLLQNQSAPIAPERLREFMLRTGLVEHAFASARHVARDAGEQVAAAFRALDAGFLAQAEPHYRNYAAIMQARIGGANTPWPDDLAGLRARAVPALASILPVRDALLDEAVSRAQARAGAAWMTMLGAIALVAIALAFAAGGLVVVLRRIVAPMRGLTASVTGIAGGDLTVAVPSQDRTDELGEMAGAVEVLRTGSIERREMAAAAAAEQEARAARGLRLEALLKEFEAETAGVLRSVAAAATELDATAASMAGTAEDGATRAASVAAASEQASANVSTVAASAEELGASIMEVTRQVQASAEMARRAADTAGATTGIVQKLSDAANRIGDVVRLISDVAGQTNLLALNATIEAARAGEAGKGFAVVAGEVKSLAAQTARATEEIAAQITAIQAETGRTVDAIATIAEAIRELDVATTQVAAASEEQSAATREIGRAVAEAAAGTQDASRHAVGVREGAERTGQAATELRGASGELAQQAERLRGRVDNFLADIRAA</sequence>
<protein>
    <submittedName>
        <fullName evidence="7">HAMP domain-containing protein</fullName>
    </submittedName>
</protein>
<comment type="similarity">
    <text evidence="2">Belongs to the methyl-accepting chemotaxis (MCP) protein family.</text>
</comment>
<keyword evidence="8" id="KW-1185">Reference proteome</keyword>
<feature type="domain" description="Methyl-accepting transducer" evidence="5">
    <location>
        <begin position="423"/>
        <end position="666"/>
    </location>
</feature>
<evidence type="ECO:0000259" key="5">
    <source>
        <dbReference type="PROSITE" id="PS50111"/>
    </source>
</evidence>
<accession>A0ABS5F4B9</accession>
<evidence type="ECO:0000259" key="6">
    <source>
        <dbReference type="PROSITE" id="PS50885"/>
    </source>
</evidence>
<keyword evidence="1 3" id="KW-0807">Transducer</keyword>
<dbReference type="SUPFAM" id="SSF58104">
    <property type="entry name" value="Methyl-accepting chemotaxis protein (MCP) signaling domain"/>
    <property type="match status" value="1"/>
</dbReference>
<name>A0ABS5F4B9_9PROT</name>
<evidence type="ECO:0000256" key="2">
    <source>
        <dbReference type="ARBA" id="ARBA00029447"/>
    </source>
</evidence>
<dbReference type="Proteomes" id="UP001196870">
    <property type="component" value="Unassembled WGS sequence"/>
</dbReference>
<dbReference type="PROSITE" id="PS50111">
    <property type="entry name" value="CHEMOTAXIS_TRANSDUC_2"/>
    <property type="match status" value="1"/>
</dbReference>
<dbReference type="PANTHER" id="PTHR32089:SF112">
    <property type="entry name" value="LYSOZYME-LIKE PROTEIN-RELATED"/>
    <property type="match status" value="1"/>
</dbReference>
<gene>
    <name evidence="7" type="ORF">GXW71_21700</name>
</gene>
<dbReference type="PROSITE" id="PS50885">
    <property type="entry name" value="HAMP"/>
    <property type="match status" value="1"/>
</dbReference>